<dbReference type="PANTHER" id="PTHR43122:SF1">
    <property type="entry name" value="IRON-SULFUR-BINDING PROTEIN"/>
    <property type="match status" value="1"/>
</dbReference>
<gene>
    <name evidence="6" type="ORF">AB0C36_33470</name>
</gene>
<name>A0ABV3DRN9_9ACTN</name>
<keyword evidence="3" id="KW-0411">Iron-sulfur</keyword>
<proteinExistence type="predicted"/>
<keyword evidence="7" id="KW-1185">Reference proteome</keyword>
<keyword evidence="2" id="KW-0408">Iron</keyword>
<dbReference type="PROSITE" id="PS51379">
    <property type="entry name" value="4FE4S_FER_2"/>
    <property type="match status" value="2"/>
</dbReference>
<evidence type="ECO:0000313" key="6">
    <source>
        <dbReference type="EMBL" id="MEU8138398.1"/>
    </source>
</evidence>
<dbReference type="EMBL" id="JBEZFP010000121">
    <property type="protein sequence ID" value="MEU8138398.1"/>
    <property type="molecule type" value="Genomic_DNA"/>
</dbReference>
<dbReference type="InterPro" id="IPR017896">
    <property type="entry name" value="4Fe4S_Fe-S-bd"/>
</dbReference>
<keyword evidence="1" id="KW-0479">Metal-binding</keyword>
<evidence type="ECO:0000256" key="1">
    <source>
        <dbReference type="ARBA" id="ARBA00022723"/>
    </source>
</evidence>
<dbReference type="RefSeq" id="WP_358361703.1">
    <property type="nucleotide sequence ID" value="NZ_JBEZFP010000121.1"/>
</dbReference>
<evidence type="ECO:0000313" key="7">
    <source>
        <dbReference type="Proteomes" id="UP001551482"/>
    </source>
</evidence>
<dbReference type="InterPro" id="IPR017900">
    <property type="entry name" value="4Fe4S_Fe_S_CS"/>
</dbReference>
<dbReference type="Proteomes" id="UP001551482">
    <property type="component" value="Unassembled WGS sequence"/>
</dbReference>
<feature type="domain" description="4Fe-4S ferredoxin-type" evidence="5">
    <location>
        <begin position="43"/>
        <end position="71"/>
    </location>
</feature>
<dbReference type="SUPFAM" id="SSF54862">
    <property type="entry name" value="4Fe-4S ferredoxins"/>
    <property type="match status" value="1"/>
</dbReference>
<feature type="compositionally biased region" description="Gly residues" evidence="4">
    <location>
        <begin position="95"/>
        <end position="112"/>
    </location>
</feature>
<dbReference type="Pfam" id="PF13237">
    <property type="entry name" value="Fer4_10"/>
    <property type="match status" value="1"/>
</dbReference>
<dbReference type="PROSITE" id="PS00198">
    <property type="entry name" value="4FE4S_FER_1"/>
    <property type="match status" value="1"/>
</dbReference>
<evidence type="ECO:0000259" key="5">
    <source>
        <dbReference type="PROSITE" id="PS51379"/>
    </source>
</evidence>
<comment type="caution">
    <text evidence="6">The sequence shown here is derived from an EMBL/GenBank/DDBJ whole genome shotgun (WGS) entry which is preliminary data.</text>
</comment>
<evidence type="ECO:0000256" key="4">
    <source>
        <dbReference type="SAM" id="MobiDB-lite"/>
    </source>
</evidence>
<sequence>MTVSLGTLVIDTEACKGCELCIDACPPRVLRMTDDIVNERGYRYPQLLPGCIACKACTAICPDFVFQVYRYDEPQDDGRPAGGQDADGRPADGQGADGQGGGDQATGDGSGA</sequence>
<reference evidence="6 7" key="1">
    <citation type="submission" date="2024-06" db="EMBL/GenBank/DDBJ databases">
        <title>The Natural Products Discovery Center: Release of the First 8490 Sequenced Strains for Exploring Actinobacteria Biosynthetic Diversity.</title>
        <authorList>
            <person name="Kalkreuter E."/>
            <person name="Kautsar S.A."/>
            <person name="Yang D."/>
            <person name="Bader C.D."/>
            <person name="Teijaro C.N."/>
            <person name="Fluegel L."/>
            <person name="Davis C.M."/>
            <person name="Simpson J.R."/>
            <person name="Lauterbach L."/>
            <person name="Steele A.D."/>
            <person name="Gui C."/>
            <person name="Meng S."/>
            <person name="Li G."/>
            <person name="Viehrig K."/>
            <person name="Ye F."/>
            <person name="Su P."/>
            <person name="Kiefer A.F."/>
            <person name="Nichols A."/>
            <person name="Cepeda A.J."/>
            <person name="Yan W."/>
            <person name="Fan B."/>
            <person name="Jiang Y."/>
            <person name="Adhikari A."/>
            <person name="Zheng C.-J."/>
            <person name="Schuster L."/>
            <person name="Cowan T.M."/>
            <person name="Smanski M.J."/>
            <person name="Chevrette M.G."/>
            <person name="De Carvalho L.P.S."/>
            <person name="Shen B."/>
        </authorList>
    </citation>
    <scope>NUCLEOTIDE SEQUENCE [LARGE SCALE GENOMIC DNA]</scope>
    <source>
        <strain evidence="6 7">NPDC048946</strain>
    </source>
</reference>
<feature type="region of interest" description="Disordered" evidence="4">
    <location>
        <begin position="72"/>
        <end position="112"/>
    </location>
</feature>
<protein>
    <submittedName>
        <fullName evidence="6">4Fe-4S dicluster domain-containing protein</fullName>
    </submittedName>
</protein>
<evidence type="ECO:0000256" key="3">
    <source>
        <dbReference type="ARBA" id="ARBA00023014"/>
    </source>
</evidence>
<feature type="domain" description="4Fe-4S ferredoxin-type" evidence="5">
    <location>
        <begin position="6"/>
        <end position="35"/>
    </location>
</feature>
<accession>A0ABV3DRN9</accession>
<evidence type="ECO:0000256" key="2">
    <source>
        <dbReference type="ARBA" id="ARBA00023004"/>
    </source>
</evidence>
<dbReference type="PANTHER" id="PTHR43122">
    <property type="entry name" value="FERREDOXIN SUBUNIT OF PYRUVATE:FLAVODOXIN OXIDOREDUCTASE-RELATED"/>
    <property type="match status" value="1"/>
</dbReference>
<organism evidence="6 7">
    <name type="scientific">Streptodolium elevatio</name>
    <dbReference type="NCBI Taxonomy" id="3157996"/>
    <lineage>
        <taxon>Bacteria</taxon>
        <taxon>Bacillati</taxon>
        <taxon>Actinomycetota</taxon>
        <taxon>Actinomycetes</taxon>
        <taxon>Kitasatosporales</taxon>
        <taxon>Streptomycetaceae</taxon>
        <taxon>Streptodolium</taxon>
    </lineage>
</organism>
<dbReference type="Gene3D" id="3.30.70.20">
    <property type="match status" value="1"/>
</dbReference>